<evidence type="ECO:0000313" key="2">
    <source>
        <dbReference type="EMBL" id="MBA2896125.1"/>
    </source>
</evidence>
<evidence type="ECO:0000256" key="1">
    <source>
        <dbReference type="SAM" id="MobiDB-lite"/>
    </source>
</evidence>
<comment type="caution">
    <text evidence="2">The sequence shown here is derived from an EMBL/GenBank/DDBJ whole genome shotgun (WGS) entry which is preliminary data.</text>
</comment>
<dbReference type="EMBL" id="JACDUR010000008">
    <property type="protein sequence ID" value="MBA2896125.1"/>
    <property type="molecule type" value="Genomic_DNA"/>
</dbReference>
<name>A0A7W0HUI4_9ACTN</name>
<organism evidence="2 3">
    <name type="scientific">Nonomuraea soli</name>
    <dbReference type="NCBI Taxonomy" id="1032476"/>
    <lineage>
        <taxon>Bacteria</taxon>
        <taxon>Bacillati</taxon>
        <taxon>Actinomycetota</taxon>
        <taxon>Actinomycetes</taxon>
        <taxon>Streptosporangiales</taxon>
        <taxon>Streptosporangiaceae</taxon>
        <taxon>Nonomuraea</taxon>
    </lineage>
</organism>
<reference evidence="2 3" key="1">
    <citation type="submission" date="2020-07" db="EMBL/GenBank/DDBJ databases">
        <title>Genomic Encyclopedia of Type Strains, Phase IV (KMG-IV): sequencing the most valuable type-strain genomes for metagenomic binning, comparative biology and taxonomic classification.</title>
        <authorList>
            <person name="Goeker M."/>
        </authorList>
    </citation>
    <scope>NUCLEOTIDE SEQUENCE [LARGE SCALE GENOMIC DNA]</scope>
    <source>
        <strain evidence="2 3">DSM 45533</strain>
    </source>
</reference>
<dbReference type="Proteomes" id="UP000530928">
    <property type="component" value="Unassembled WGS sequence"/>
</dbReference>
<keyword evidence="3" id="KW-1185">Reference proteome</keyword>
<accession>A0A7W0HUI4</accession>
<gene>
    <name evidence="2" type="ORF">HNR30_007516</name>
</gene>
<feature type="compositionally biased region" description="Basic and acidic residues" evidence="1">
    <location>
        <begin position="206"/>
        <end position="215"/>
    </location>
</feature>
<dbReference type="RefSeq" id="WP_181614846.1">
    <property type="nucleotide sequence ID" value="NZ_BAABAM010000007.1"/>
</dbReference>
<protein>
    <submittedName>
        <fullName evidence="2">Uncharacterized protein</fullName>
    </submittedName>
</protein>
<sequence length="215" mass="22390">MLDLRCDVLTDAVAAQDPGAVLAAIQPLFEAARGTGADELTGALGRVCSLVARPDVPLGLRAELALLCGALVEEGADPLPLVEPVAEGLAQTLEKAAGFAEAWRAAGGKDLPGPPPNDRRTSALIRTLSGGLLHRPKRRISREEAKDLVVAWSVAERWSMPAVTLLQRSAELRADLAGRAARRGAGRLAVRADVEPRAGLSDDAPDDHPGARAAG</sequence>
<feature type="region of interest" description="Disordered" evidence="1">
    <location>
        <begin position="191"/>
        <end position="215"/>
    </location>
</feature>
<dbReference type="AlphaFoldDB" id="A0A7W0HUI4"/>
<evidence type="ECO:0000313" key="3">
    <source>
        <dbReference type="Proteomes" id="UP000530928"/>
    </source>
</evidence>
<proteinExistence type="predicted"/>